<organism evidence="1 2">
    <name type="scientific">Candidatus Woesebacteria bacterium RBG_16_34_12</name>
    <dbReference type="NCBI Taxonomy" id="1802480"/>
    <lineage>
        <taxon>Bacteria</taxon>
        <taxon>Candidatus Woeseibacteriota</taxon>
    </lineage>
</organism>
<evidence type="ECO:0000313" key="1">
    <source>
        <dbReference type="EMBL" id="OGM11062.1"/>
    </source>
</evidence>
<dbReference type="AlphaFoldDB" id="A0A1F7X7K7"/>
<accession>A0A1F7X7K7</accession>
<proteinExistence type="predicted"/>
<name>A0A1F7X7K7_9BACT</name>
<dbReference type="EMBL" id="MGFS01000026">
    <property type="protein sequence ID" value="OGM11062.1"/>
    <property type="molecule type" value="Genomic_DNA"/>
</dbReference>
<protein>
    <submittedName>
        <fullName evidence="1">Uncharacterized protein</fullName>
    </submittedName>
</protein>
<dbReference type="Proteomes" id="UP000177053">
    <property type="component" value="Unassembled WGS sequence"/>
</dbReference>
<comment type="caution">
    <text evidence="1">The sequence shown here is derived from an EMBL/GenBank/DDBJ whole genome shotgun (WGS) entry which is preliminary data.</text>
</comment>
<gene>
    <name evidence="1" type="ORF">A2Z22_03670</name>
</gene>
<sequence>MTLHKISKEMGIKEDDIVTGGIRTFIRSELGKIEAQLYCLYRKYGITSTADLEHKIEKGTVVESDVFEDLTRIDYLEAEKNKLQRLIKTI</sequence>
<evidence type="ECO:0000313" key="2">
    <source>
        <dbReference type="Proteomes" id="UP000177053"/>
    </source>
</evidence>
<reference evidence="1 2" key="1">
    <citation type="journal article" date="2016" name="Nat. Commun.">
        <title>Thousands of microbial genomes shed light on interconnected biogeochemical processes in an aquifer system.</title>
        <authorList>
            <person name="Anantharaman K."/>
            <person name="Brown C.T."/>
            <person name="Hug L.A."/>
            <person name="Sharon I."/>
            <person name="Castelle C.J."/>
            <person name="Probst A.J."/>
            <person name="Thomas B.C."/>
            <person name="Singh A."/>
            <person name="Wilkins M.J."/>
            <person name="Karaoz U."/>
            <person name="Brodie E.L."/>
            <person name="Williams K.H."/>
            <person name="Hubbard S.S."/>
            <person name="Banfield J.F."/>
        </authorList>
    </citation>
    <scope>NUCLEOTIDE SEQUENCE [LARGE SCALE GENOMIC DNA]</scope>
</reference>